<feature type="compositionally biased region" description="Polar residues" evidence="1">
    <location>
        <begin position="125"/>
        <end position="134"/>
    </location>
</feature>
<dbReference type="EMBL" id="LT598653">
    <property type="protein sequence ID" value="SBV32386.1"/>
    <property type="molecule type" value="Genomic_DNA"/>
</dbReference>
<dbReference type="AlphaFoldDB" id="A0A1Y5PUM5"/>
<reference evidence="2" key="1">
    <citation type="submission" date="2016-03" db="EMBL/GenBank/DDBJ databases">
        <authorList>
            <person name="Ploux O."/>
        </authorList>
    </citation>
    <scope>NUCLEOTIDE SEQUENCE</scope>
    <source>
        <strain evidence="2">UC10</strain>
    </source>
</reference>
<sequence length="134" mass="14746">MNPGARDKAIVMPKCPRESLTYLRVEGLHCPALLARLLAMLARHALRPVDVQLDRAGKWQQIEITLDGLHYDLPRQLLARVEAVKEVRAVELTDVAGRPLIPAGKSSAPKRVAASVVRPRDTVRSAPSRSCRTA</sequence>
<dbReference type="KEGG" id="sphu:SPPYR_1266"/>
<protein>
    <submittedName>
        <fullName evidence="2">Uncharacterized protein</fullName>
    </submittedName>
</protein>
<name>A0A1Y5PUM5_9SPHN</name>
<accession>A0A1Y5PUM5</accession>
<gene>
    <name evidence="2" type="ORF">SPPYR_1266</name>
</gene>
<evidence type="ECO:0000313" key="2">
    <source>
        <dbReference type="EMBL" id="SBV32386.1"/>
    </source>
</evidence>
<feature type="region of interest" description="Disordered" evidence="1">
    <location>
        <begin position="102"/>
        <end position="134"/>
    </location>
</feature>
<organism evidence="2">
    <name type="scientific">uncultured Sphingopyxis sp</name>
    <dbReference type="NCBI Taxonomy" id="310581"/>
    <lineage>
        <taxon>Bacteria</taxon>
        <taxon>Pseudomonadati</taxon>
        <taxon>Pseudomonadota</taxon>
        <taxon>Alphaproteobacteria</taxon>
        <taxon>Sphingomonadales</taxon>
        <taxon>Sphingomonadaceae</taxon>
        <taxon>Sphingopyxis</taxon>
        <taxon>environmental samples</taxon>
    </lineage>
</organism>
<evidence type="ECO:0000256" key="1">
    <source>
        <dbReference type="SAM" id="MobiDB-lite"/>
    </source>
</evidence>
<proteinExistence type="predicted"/>